<dbReference type="AlphaFoldDB" id="A0A7M5XFL1"/>
<evidence type="ECO:0000256" key="1">
    <source>
        <dbReference type="ARBA" id="ARBA00004141"/>
    </source>
</evidence>
<feature type="transmembrane region" description="Helical" evidence="5">
    <location>
        <begin position="146"/>
        <end position="167"/>
    </location>
</feature>
<dbReference type="OrthoDB" id="6418713at2759"/>
<keyword evidence="8" id="KW-1185">Reference proteome</keyword>
<feature type="transmembrane region" description="Helical" evidence="5">
    <location>
        <begin position="37"/>
        <end position="56"/>
    </location>
</feature>
<evidence type="ECO:0000256" key="2">
    <source>
        <dbReference type="ARBA" id="ARBA00022692"/>
    </source>
</evidence>
<evidence type="ECO:0000256" key="3">
    <source>
        <dbReference type="ARBA" id="ARBA00022989"/>
    </source>
</evidence>
<organism evidence="7 8">
    <name type="scientific">Clytia hemisphaerica</name>
    <dbReference type="NCBI Taxonomy" id="252671"/>
    <lineage>
        <taxon>Eukaryota</taxon>
        <taxon>Metazoa</taxon>
        <taxon>Cnidaria</taxon>
        <taxon>Hydrozoa</taxon>
        <taxon>Hydroidolina</taxon>
        <taxon>Leptothecata</taxon>
        <taxon>Obeliida</taxon>
        <taxon>Clytiidae</taxon>
        <taxon>Clytia</taxon>
    </lineage>
</organism>
<dbReference type="GeneID" id="136798256"/>
<reference evidence="7" key="1">
    <citation type="submission" date="2021-01" db="UniProtKB">
        <authorList>
            <consortium name="EnsemblMetazoa"/>
        </authorList>
    </citation>
    <scope>IDENTIFICATION</scope>
</reference>
<evidence type="ECO:0000313" key="7">
    <source>
        <dbReference type="EnsemblMetazoa" id="CLYHEMP022547.1"/>
    </source>
</evidence>
<feature type="transmembrane region" description="Helical" evidence="5">
    <location>
        <begin position="99"/>
        <end position="116"/>
    </location>
</feature>
<comment type="subcellular location">
    <subcellularLocation>
        <location evidence="1">Membrane</location>
        <topology evidence="1">Multi-pass membrane protein</topology>
    </subcellularLocation>
</comment>
<protein>
    <recommendedName>
        <fullName evidence="6">Sugar phosphate transporter domain-containing protein</fullName>
    </recommendedName>
</protein>
<evidence type="ECO:0000313" key="8">
    <source>
        <dbReference type="Proteomes" id="UP000594262"/>
    </source>
</evidence>
<dbReference type="Proteomes" id="UP000594262">
    <property type="component" value="Unplaced"/>
</dbReference>
<proteinExistence type="predicted"/>
<evidence type="ECO:0000256" key="4">
    <source>
        <dbReference type="ARBA" id="ARBA00023136"/>
    </source>
</evidence>
<evidence type="ECO:0000259" key="6">
    <source>
        <dbReference type="Pfam" id="PF03151"/>
    </source>
</evidence>
<feature type="transmembrane region" description="Helical" evidence="5">
    <location>
        <begin position="179"/>
        <end position="200"/>
    </location>
</feature>
<dbReference type="Pfam" id="PF03151">
    <property type="entry name" value="TPT"/>
    <property type="match status" value="1"/>
</dbReference>
<name>A0A7M5XFL1_9CNID</name>
<feature type="transmembrane region" description="Helical" evidence="5">
    <location>
        <begin position="273"/>
        <end position="292"/>
    </location>
</feature>
<sequence length="301" mass="33268">MEGESLVFCALSWYLFSTCHTVVDQNFYLDYPCPLTISLSHMFVNQFGLALVAYLAGADQILLSKSHIKPVLCLAAFKVAVSTFSHYTALFLTVPLMEALKAMSPIFVVTVTKFCFGASYSNGVYFSLPLMITGAVSATLTQTKIVYNGLLTSFLMVCASQSQNIYLKQSYHNVSLHPLALLSNVHMFAFLMILPIWIVVDLPVLMASEMLHEKPLEFVLTFLVQGCLSTVTHTLKGFLLPNCSSLTYSVMENGKSLTKVIIGFVRYQKPTGVINVLGTFVAVFGVFCYAHARNDKKVKSN</sequence>
<feature type="domain" description="Sugar phosphate transporter" evidence="6">
    <location>
        <begin position="8"/>
        <end position="289"/>
    </location>
</feature>
<dbReference type="InterPro" id="IPR004853">
    <property type="entry name" value="Sugar_P_trans_dom"/>
</dbReference>
<dbReference type="PANTHER" id="PTHR11132">
    <property type="entry name" value="SOLUTE CARRIER FAMILY 35"/>
    <property type="match status" value="1"/>
</dbReference>
<keyword evidence="4 5" id="KW-0472">Membrane</keyword>
<accession>A0A7M5XFL1</accession>
<dbReference type="EnsemblMetazoa" id="CLYHEMT022547.1">
    <property type="protein sequence ID" value="CLYHEMP022547.1"/>
    <property type="gene ID" value="CLYHEMG022547"/>
</dbReference>
<keyword evidence="2 5" id="KW-0812">Transmembrane</keyword>
<feature type="transmembrane region" description="Helical" evidence="5">
    <location>
        <begin position="68"/>
        <end position="87"/>
    </location>
</feature>
<keyword evidence="3 5" id="KW-1133">Transmembrane helix</keyword>
<evidence type="ECO:0000256" key="5">
    <source>
        <dbReference type="SAM" id="Phobius"/>
    </source>
</evidence>
<dbReference type="InterPro" id="IPR050186">
    <property type="entry name" value="TPT_transporter"/>
</dbReference>
<dbReference type="RefSeq" id="XP_066910937.1">
    <property type="nucleotide sequence ID" value="XM_067054836.1"/>
</dbReference>
<dbReference type="GO" id="GO:0016020">
    <property type="term" value="C:membrane"/>
    <property type="evidence" value="ECO:0007669"/>
    <property type="project" value="UniProtKB-SubCell"/>
</dbReference>